<evidence type="ECO:0000259" key="3">
    <source>
        <dbReference type="Pfam" id="PF13406"/>
    </source>
</evidence>
<feature type="domain" description="Transglycosylase SLT" evidence="3">
    <location>
        <begin position="29"/>
        <end position="318"/>
    </location>
</feature>
<organism evidence="4 5">
    <name type="scientific">Rhodovulum euryhalinum</name>
    <dbReference type="NCBI Taxonomy" id="35805"/>
    <lineage>
        <taxon>Bacteria</taxon>
        <taxon>Pseudomonadati</taxon>
        <taxon>Pseudomonadota</taxon>
        <taxon>Alphaproteobacteria</taxon>
        <taxon>Rhodobacterales</taxon>
        <taxon>Paracoccaceae</taxon>
        <taxon>Rhodovulum</taxon>
    </lineage>
</organism>
<feature type="signal peptide" evidence="1">
    <location>
        <begin position="1"/>
        <end position="21"/>
    </location>
</feature>
<dbReference type="InterPro" id="IPR023346">
    <property type="entry name" value="Lysozyme-like_dom_sf"/>
</dbReference>
<feature type="chain" id="PRO_5020252889" evidence="1">
    <location>
        <begin position="22"/>
        <end position="393"/>
    </location>
</feature>
<dbReference type="PANTHER" id="PTHR30163:SF8">
    <property type="entry name" value="LYTIC MUREIN TRANSGLYCOSYLASE"/>
    <property type="match status" value="1"/>
</dbReference>
<dbReference type="GO" id="GO:0009253">
    <property type="term" value="P:peptidoglycan catabolic process"/>
    <property type="evidence" value="ECO:0007669"/>
    <property type="project" value="TreeGrafter"/>
</dbReference>
<evidence type="ECO:0000313" key="4">
    <source>
        <dbReference type="EMBL" id="TCO69960.1"/>
    </source>
</evidence>
<evidence type="ECO:0000256" key="1">
    <source>
        <dbReference type="SAM" id="SignalP"/>
    </source>
</evidence>
<proteinExistence type="predicted"/>
<dbReference type="InterPro" id="IPR031304">
    <property type="entry name" value="SLT_2"/>
</dbReference>
<dbReference type="Gene3D" id="1.10.101.10">
    <property type="entry name" value="PGBD-like superfamily/PGBD"/>
    <property type="match status" value="1"/>
</dbReference>
<protein>
    <submittedName>
        <fullName evidence="4">Lytic murein transglycosylase</fullName>
    </submittedName>
</protein>
<dbReference type="GO" id="GO:0008933">
    <property type="term" value="F:peptidoglycan lytic transglycosylase activity"/>
    <property type="evidence" value="ECO:0007669"/>
    <property type="project" value="TreeGrafter"/>
</dbReference>
<dbReference type="AlphaFoldDB" id="A0A4V2SA11"/>
<dbReference type="InterPro" id="IPR036365">
    <property type="entry name" value="PGBD-like_sf"/>
</dbReference>
<dbReference type="InterPro" id="IPR043426">
    <property type="entry name" value="MltB-like"/>
</dbReference>
<evidence type="ECO:0000313" key="5">
    <source>
        <dbReference type="Proteomes" id="UP000295142"/>
    </source>
</evidence>
<dbReference type="InterPro" id="IPR002477">
    <property type="entry name" value="Peptidoglycan-bd-like"/>
</dbReference>
<dbReference type="Proteomes" id="UP000295142">
    <property type="component" value="Unassembled WGS sequence"/>
</dbReference>
<gene>
    <name evidence="4" type="ORF">EV655_11288</name>
</gene>
<dbReference type="RefSeq" id="WP_132546025.1">
    <property type="nucleotide sequence ID" value="NZ_SLWW01000012.1"/>
</dbReference>
<accession>A0A4V2SA11</accession>
<dbReference type="Pfam" id="PF13406">
    <property type="entry name" value="SLT_2"/>
    <property type="match status" value="1"/>
</dbReference>
<sequence length="393" mass="42465">MRLVPVLAACLSLAPCGAARAEVPCGGDFRGFVAGLKAEAVALGHDRVMADRFLAGVRQDPAVLRADRAQGFFQRDFIDFSRRLISQSRLDNGRRNATRYDSVFTVIEGRFGVSRGVLLAFWALETDYGAVQGEFNTLNALVTLAHDCRRPALFRPQVFAALTLFERGDFDPATTTGAWAGEIGQVQMLPADILKNGVDGDGDGHVRLKTSAVDALMSGANMLRDLGWRANEPWLQEIVIPDNLPWAETGLGHAKSVSDWAGMGVRARTGSLGPGSLAASVLLPMGRGGPAFLAYPNFRVFFEWNRSLVYVTTAAYLATRLEGAPVFDARNPEPGLSGEQMKVLQGKLTERGHDVGGIDGILGEKTRAAVQKEQERLGMPADSWPTAALLNRL</sequence>
<dbReference type="Pfam" id="PF01471">
    <property type="entry name" value="PG_binding_1"/>
    <property type="match status" value="1"/>
</dbReference>
<dbReference type="NCBIfam" id="TIGR02283">
    <property type="entry name" value="MltB_2"/>
    <property type="match status" value="1"/>
</dbReference>
<dbReference type="PANTHER" id="PTHR30163">
    <property type="entry name" value="MEMBRANE-BOUND LYTIC MUREIN TRANSGLYCOSYLASE B"/>
    <property type="match status" value="1"/>
</dbReference>
<dbReference type="Gene3D" id="1.10.530.10">
    <property type="match status" value="1"/>
</dbReference>
<reference evidence="4 5" key="1">
    <citation type="submission" date="2019-03" db="EMBL/GenBank/DDBJ databases">
        <title>Genomic Encyclopedia of Type Strains, Phase IV (KMG-IV): sequencing the most valuable type-strain genomes for metagenomic binning, comparative biology and taxonomic classification.</title>
        <authorList>
            <person name="Goeker M."/>
        </authorList>
    </citation>
    <scope>NUCLEOTIDE SEQUENCE [LARGE SCALE GENOMIC DNA]</scope>
    <source>
        <strain evidence="4 5">DSM 4868</strain>
    </source>
</reference>
<keyword evidence="5" id="KW-1185">Reference proteome</keyword>
<dbReference type="SUPFAM" id="SSF53955">
    <property type="entry name" value="Lysozyme-like"/>
    <property type="match status" value="1"/>
</dbReference>
<dbReference type="SUPFAM" id="SSF47090">
    <property type="entry name" value="PGBD-like"/>
    <property type="match status" value="1"/>
</dbReference>
<dbReference type="InterPro" id="IPR011970">
    <property type="entry name" value="MltB_2"/>
</dbReference>
<dbReference type="EMBL" id="SLWW01000012">
    <property type="protein sequence ID" value="TCO69960.1"/>
    <property type="molecule type" value="Genomic_DNA"/>
</dbReference>
<dbReference type="OrthoDB" id="9808544at2"/>
<feature type="domain" description="Peptidoglycan binding-like" evidence="2">
    <location>
        <begin position="337"/>
        <end position="393"/>
    </location>
</feature>
<dbReference type="Gene3D" id="1.10.8.350">
    <property type="entry name" value="Bacterial muramidase"/>
    <property type="match status" value="1"/>
</dbReference>
<comment type="caution">
    <text evidence="4">The sequence shown here is derived from an EMBL/GenBank/DDBJ whole genome shotgun (WGS) entry which is preliminary data.</text>
</comment>
<evidence type="ECO:0000259" key="2">
    <source>
        <dbReference type="Pfam" id="PF01471"/>
    </source>
</evidence>
<name>A0A4V2SA11_9RHOB</name>
<keyword evidence="1" id="KW-0732">Signal</keyword>
<dbReference type="InterPro" id="IPR036366">
    <property type="entry name" value="PGBDSf"/>
</dbReference>